<evidence type="ECO:0000256" key="1">
    <source>
        <dbReference type="SAM" id="Phobius"/>
    </source>
</evidence>
<feature type="transmembrane region" description="Helical" evidence="1">
    <location>
        <begin position="301"/>
        <end position="320"/>
    </location>
</feature>
<feature type="transmembrane region" description="Helical" evidence="1">
    <location>
        <begin position="172"/>
        <end position="193"/>
    </location>
</feature>
<dbReference type="Pfam" id="PF06772">
    <property type="entry name" value="LtrA"/>
    <property type="match status" value="1"/>
</dbReference>
<evidence type="ECO:0000313" key="3">
    <source>
        <dbReference type="Proteomes" id="UP000182334"/>
    </source>
</evidence>
<feature type="transmembrane region" description="Helical" evidence="1">
    <location>
        <begin position="230"/>
        <end position="249"/>
    </location>
</feature>
<dbReference type="Proteomes" id="UP000182334">
    <property type="component" value="Chromosome II"/>
</dbReference>
<dbReference type="AlphaFoldDB" id="A0A1L0BFP9"/>
<keyword evidence="1" id="KW-0812">Transmembrane</keyword>
<feature type="transmembrane region" description="Helical" evidence="1">
    <location>
        <begin position="456"/>
        <end position="477"/>
    </location>
</feature>
<accession>A0A1L0BFP9</accession>
<keyword evidence="3" id="KW-1185">Reference proteome</keyword>
<reference evidence="2 3" key="1">
    <citation type="submission" date="2016-10" db="EMBL/GenBank/DDBJ databases">
        <authorList>
            <person name="de Groot N.N."/>
        </authorList>
    </citation>
    <scope>NUCLEOTIDE SEQUENCE [LARGE SCALE GENOMIC DNA]</scope>
    <source>
        <strain evidence="2 3">CBS 141442</strain>
    </source>
</reference>
<organism evidence="2 3">
    <name type="scientific">Sungouiella intermedia</name>
    <dbReference type="NCBI Taxonomy" id="45354"/>
    <lineage>
        <taxon>Eukaryota</taxon>
        <taxon>Fungi</taxon>
        <taxon>Dikarya</taxon>
        <taxon>Ascomycota</taxon>
        <taxon>Saccharomycotina</taxon>
        <taxon>Pichiomycetes</taxon>
        <taxon>Metschnikowiaceae</taxon>
        <taxon>Sungouiella</taxon>
    </lineage>
</organism>
<feature type="transmembrane region" description="Helical" evidence="1">
    <location>
        <begin position="434"/>
        <end position="450"/>
    </location>
</feature>
<proteinExistence type="predicted"/>
<feature type="transmembrane region" description="Helical" evidence="1">
    <location>
        <begin position="394"/>
        <end position="413"/>
    </location>
</feature>
<name>A0A1L0BFP9_9ASCO</name>
<feature type="transmembrane region" description="Helical" evidence="1">
    <location>
        <begin position="270"/>
        <end position="289"/>
    </location>
</feature>
<sequence length="484" mass="54983">MAIQSTDSGNEENCDYLVESVATEVNEELTDSEDEDEFIRKYGAIEFQYIKRPRDAVWFIRPHALNYFKDGVLFRTKGERTSAKTELFLDLMYVGIIANLAGEASENASWGALLQYILIFIPYWTVWADIKDFTNYYYNEDLSQRSYILWILILLTLSVNSHSGLLEDRRGAAFTIVPYILCRLSLAFSLLVYSFYIPEHRAQQRLYFCTLIVTSCVWIPVIFVSTRVKIAISVVAIFLEQLSFCIVFHPRTKKIMKLTMSTALNIEHEVERLATFVTIAIGEFLYKVAASLSLGVGLTTAFGRACFMLIIAYTIFWLYYNGGTSDKAVHPLRHSAFRAITWIYMHVPLIGGIVLAADAAGDLLNRELIYSVETVGESVESFALTFEEEPSLRALSFFFTGGICVALLCIAVIGLLDECEDEPDIFVLPKLWRIIWRVPVAVIIVCLSIPNLDLTLLFGLMALILVVLWVFETIVSVPRRKRRS</sequence>
<dbReference type="EMBL" id="LT635757">
    <property type="protein sequence ID" value="SGZ49915.1"/>
    <property type="molecule type" value="Genomic_DNA"/>
</dbReference>
<feature type="transmembrane region" description="Helical" evidence="1">
    <location>
        <begin position="85"/>
        <end position="102"/>
    </location>
</feature>
<protein>
    <submittedName>
        <fullName evidence="2">CIC11C00000002526</fullName>
    </submittedName>
</protein>
<keyword evidence="1" id="KW-0472">Membrane</keyword>
<feature type="transmembrane region" description="Helical" evidence="1">
    <location>
        <begin position="205"/>
        <end position="224"/>
    </location>
</feature>
<evidence type="ECO:0000313" key="2">
    <source>
        <dbReference type="EMBL" id="SGZ49915.1"/>
    </source>
</evidence>
<keyword evidence="1" id="KW-1133">Transmembrane helix</keyword>
<feature type="transmembrane region" description="Helical" evidence="1">
    <location>
        <begin position="147"/>
        <end position="166"/>
    </location>
</feature>
<feature type="transmembrane region" description="Helical" evidence="1">
    <location>
        <begin position="341"/>
        <end position="361"/>
    </location>
</feature>
<dbReference type="PANTHER" id="PTHR36840">
    <property type="entry name" value="BLL5714 PROTEIN"/>
    <property type="match status" value="1"/>
</dbReference>
<feature type="transmembrane region" description="Helical" evidence="1">
    <location>
        <begin position="108"/>
        <end position="126"/>
    </location>
</feature>
<dbReference type="PANTHER" id="PTHR36840:SF1">
    <property type="entry name" value="BLL5714 PROTEIN"/>
    <property type="match status" value="1"/>
</dbReference>
<dbReference type="STRING" id="45354.A0A1L0BFP9"/>
<gene>
    <name evidence="2" type="ORF">SAMEA4029010_CIC11G00000002526</name>
</gene>
<dbReference type="InterPro" id="IPR010640">
    <property type="entry name" value="Low_temperature_requirement_A"/>
</dbReference>
<dbReference type="OrthoDB" id="191995at2759"/>